<name>A0AAW1QUW6_9CHLO</name>
<evidence type="ECO:0008006" key="10">
    <source>
        <dbReference type="Google" id="ProtNLM"/>
    </source>
</evidence>
<dbReference type="Pfam" id="PF01761">
    <property type="entry name" value="DHQ_synthase"/>
    <property type="match status" value="1"/>
</dbReference>
<comment type="cofactor">
    <cofactor evidence="1">
        <name>NAD(+)</name>
        <dbReference type="ChEBI" id="CHEBI:57540"/>
    </cofactor>
</comment>
<dbReference type="InterPro" id="IPR056179">
    <property type="entry name" value="DHQS_C"/>
</dbReference>
<keyword evidence="9" id="KW-1185">Reference proteome</keyword>
<evidence type="ECO:0000256" key="2">
    <source>
        <dbReference type="ARBA" id="ARBA00022723"/>
    </source>
</evidence>
<keyword evidence="3" id="KW-0547">Nucleotide-binding</keyword>
<dbReference type="Pfam" id="PF24621">
    <property type="entry name" value="DHQS_C"/>
    <property type="match status" value="1"/>
</dbReference>
<dbReference type="InterPro" id="IPR035872">
    <property type="entry name" value="EEVS-like"/>
</dbReference>
<organism evidence="8 9">
    <name type="scientific">Apatococcus lobatus</name>
    <dbReference type="NCBI Taxonomy" id="904363"/>
    <lineage>
        <taxon>Eukaryota</taxon>
        <taxon>Viridiplantae</taxon>
        <taxon>Chlorophyta</taxon>
        <taxon>core chlorophytes</taxon>
        <taxon>Trebouxiophyceae</taxon>
        <taxon>Chlorellales</taxon>
        <taxon>Chlorellaceae</taxon>
        <taxon>Apatococcus</taxon>
    </lineage>
</organism>
<dbReference type="Proteomes" id="UP001438707">
    <property type="component" value="Unassembled WGS sequence"/>
</dbReference>
<protein>
    <recommendedName>
        <fullName evidence="10">2-epi-5-epi-valiolone synthase</fullName>
    </recommendedName>
</protein>
<dbReference type="GO" id="GO:0003856">
    <property type="term" value="F:3-dehydroquinate synthase activity"/>
    <property type="evidence" value="ECO:0007669"/>
    <property type="project" value="TreeGrafter"/>
</dbReference>
<dbReference type="PANTHER" id="PTHR43622:SF3">
    <property type="entry name" value="2-EPI-5-EPI-VALIOLONE SYNTHASE"/>
    <property type="match status" value="1"/>
</dbReference>
<evidence type="ECO:0000256" key="4">
    <source>
        <dbReference type="ARBA" id="ARBA00023027"/>
    </source>
</evidence>
<dbReference type="PANTHER" id="PTHR43622">
    <property type="entry name" value="3-DEHYDROQUINATE SYNTHASE"/>
    <property type="match status" value="1"/>
</dbReference>
<dbReference type="InterPro" id="IPR050071">
    <property type="entry name" value="Dehydroquinate_synthase"/>
</dbReference>
<dbReference type="InterPro" id="IPR030960">
    <property type="entry name" value="DHQS/DOIS_N"/>
</dbReference>
<comment type="caution">
    <text evidence="8">The sequence shown here is derived from an EMBL/GenBank/DDBJ whole genome shotgun (WGS) entry which is preliminary data.</text>
</comment>
<evidence type="ECO:0000259" key="7">
    <source>
        <dbReference type="Pfam" id="PF24621"/>
    </source>
</evidence>
<dbReference type="GO" id="GO:0000166">
    <property type="term" value="F:nucleotide binding"/>
    <property type="evidence" value="ECO:0007669"/>
    <property type="project" value="UniProtKB-KW"/>
</dbReference>
<proteinExistence type="predicted"/>
<evidence type="ECO:0000256" key="3">
    <source>
        <dbReference type="ARBA" id="ARBA00022741"/>
    </source>
</evidence>
<evidence type="ECO:0000259" key="6">
    <source>
        <dbReference type="Pfam" id="PF01761"/>
    </source>
</evidence>
<dbReference type="CDD" id="cd08199">
    <property type="entry name" value="EEVS"/>
    <property type="match status" value="1"/>
</dbReference>
<dbReference type="GO" id="GO:0046872">
    <property type="term" value="F:metal ion binding"/>
    <property type="evidence" value="ECO:0007669"/>
    <property type="project" value="UniProtKB-KW"/>
</dbReference>
<feature type="domain" description="3-dehydroquinate synthase C-terminal" evidence="7">
    <location>
        <begin position="244"/>
        <end position="384"/>
    </location>
</feature>
<gene>
    <name evidence="8" type="ORF">WJX74_003386</name>
</gene>
<sequence>MQVHRQVRAVIEAPPIPARQRTVPREVQQLRPSERRNLYTPNNHNLAPARFELSAQLPVRYVVEECLGVLEPSSEALVRDVDTSAFPPMLGNTCSGGRRLLAVDHNIAKLHEHKIRKYFQEHDVPIHFHAIQADEQNKDFDQVFSLAAAMHEFSINRRNEPVIAIGGGVTLDTAGLACNLYRRNTPVIKVPTTLMGMVDAAIGIKTAVNFDQHKNRLGTYCAPMAVFLDPTFLSSLHPRHVANGAAEIIKMACMRDGDLFEALESYAQTDGYDFQGDLPRMIINRSVELMLQELEPNFWEAELYRLVDFGHSFSPHLEMEALASDFPLLHGEAVAIDMALSTCIARMRGLISQRDHDRTLQLLIAYRLPIWHEKMTAEHMIYALESTTRGRDGLQRLPVATGELGGATFINDLTNEEVSQALNNLRTYAQKHTSLQLC</sequence>
<reference evidence="8 9" key="1">
    <citation type="journal article" date="2024" name="Nat. Commun.">
        <title>Phylogenomics reveals the evolutionary origins of lichenization in chlorophyte algae.</title>
        <authorList>
            <person name="Puginier C."/>
            <person name="Libourel C."/>
            <person name="Otte J."/>
            <person name="Skaloud P."/>
            <person name="Haon M."/>
            <person name="Grisel S."/>
            <person name="Petersen M."/>
            <person name="Berrin J.G."/>
            <person name="Delaux P.M."/>
            <person name="Dal Grande F."/>
            <person name="Keller J."/>
        </authorList>
    </citation>
    <scope>NUCLEOTIDE SEQUENCE [LARGE SCALE GENOMIC DNA]</scope>
    <source>
        <strain evidence="8 9">SAG 2145</strain>
    </source>
</reference>
<evidence type="ECO:0000256" key="5">
    <source>
        <dbReference type="ARBA" id="ARBA00023239"/>
    </source>
</evidence>
<dbReference type="EMBL" id="JALJOS010000025">
    <property type="protein sequence ID" value="KAK9825252.1"/>
    <property type="molecule type" value="Genomic_DNA"/>
</dbReference>
<dbReference type="Gene3D" id="3.40.50.1970">
    <property type="match status" value="1"/>
</dbReference>
<keyword evidence="2" id="KW-0479">Metal-binding</keyword>
<evidence type="ECO:0000313" key="8">
    <source>
        <dbReference type="EMBL" id="KAK9825252.1"/>
    </source>
</evidence>
<evidence type="ECO:0000256" key="1">
    <source>
        <dbReference type="ARBA" id="ARBA00001911"/>
    </source>
</evidence>
<accession>A0AAW1QUW6</accession>
<keyword evidence="5" id="KW-0456">Lyase</keyword>
<dbReference type="SUPFAM" id="SSF56796">
    <property type="entry name" value="Dehydroquinate synthase-like"/>
    <property type="match status" value="1"/>
</dbReference>
<dbReference type="Gene3D" id="1.20.1090.10">
    <property type="entry name" value="Dehydroquinate synthase-like - alpha domain"/>
    <property type="match status" value="1"/>
</dbReference>
<keyword evidence="4" id="KW-0520">NAD</keyword>
<dbReference type="AlphaFoldDB" id="A0AAW1QUW6"/>
<dbReference type="GO" id="GO:0017000">
    <property type="term" value="P:antibiotic biosynthetic process"/>
    <property type="evidence" value="ECO:0007669"/>
    <property type="project" value="InterPro"/>
</dbReference>
<evidence type="ECO:0000313" key="9">
    <source>
        <dbReference type="Proteomes" id="UP001438707"/>
    </source>
</evidence>
<feature type="domain" description="3-dehydroquinate synthase N-terminal" evidence="6">
    <location>
        <begin position="130"/>
        <end position="242"/>
    </location>
</feature>